<protein>
    <submittedName>
        <fullName evidence="2">Peptidase_M15_3 domain-containing protein</fullName>
    </submittedName>
</protein>
<dbReference type="WBParaSite" id="ALUE_0001844601-mRNA-1">
    <property type="protein sequence ID" value="ALUE_0001844601-mRNA-1"/>
    <property type="gene ID" value="ALUE_0001844601"/>
</dbReference>
<dbReference type="Proteomes" id="UP000036681">
    <property type="component" value="Unplaced"/>
</dbReference>
<dbReference type="AlphaFoldDB" id="A0A0M3IIQ1"/>
<accession>A0A0M3IIQ1</accession>
<organism evidence="1 2">
    <name type="scientific">Ascaris lumbricoides</name>
    <name type="common">Giant roundworm</name>
    <dbReference type="NCBI Taxonomy" id="6252"/>
    <lineage>
        <taxon>Eukaryota</taxon>
        <taxon>Metazoa</taxon>
        <taxon>Ecdysozoa</taxon>
        <taxon>Nematoda</taxon>
        <taxon>Chromadorea</taxon>
        <taxon>Rhabditida</taxon>
        <taxon>Spirurina</taxon>
        <taxon>Ascaridomorpha</taxon>
        <taxon>Ascaridoidea</taxon>
        <taxon>Ascarididae</taxon>
        <taxon>Ascaris</taxon>
    </lineage>
</organism>
<evidence type="ECO:0000313" key="2">
    <source>
        <dbReference type="WBParaSite" id="ALUE_0001844601-mRNA-1"/>
    </source>
</evidence>
<proteinExistence type="predicted"/>
<name>A0A0M3IIQ1_ASCLU</name>
<sequence length="106" mass="12191">MAIGRPSQNVHLNGYIFDSSIGQRNRMIVRKDKILRHGLFLSAPFLFYVNQSVDPLAHLYGLRICLFNSSIVKNPFQKDWDTEGSENSSRDRVSNVLQKIYTMISD</sequence>
<keyword evidence="1" id="KW-1185">Reference proteome</keyword>
<reference evidence="2" key="1">
    <citation type="submission" date="2017-02" db="UniProtKB">
        <authorList>
            <consortium name="WormBaseParasite"/>
        </authorList>
    </citation>
    <scope>IDENTIFICATION</scope>
</reference>
<evidence type="ECO:0000313" key="1">
    <source>
        <dbReference type="Proteomes" id="UP000036681"/>
    </source>
</evidence>